<dbReference type="EMBL" id="JBITGY010000002">
    <property type="protein sequence ID" value="MFI6496921.1"/>
    <property type="molecule type" value="Genomic_DNA"/>
</dbReference>
<evidence type="ECO:0008006" key="4">
    <source>
        <dbReference type="Google" id="ProtNLM"/>
    </source>
</evidence>
<accession>A0ABW7YLZ8</accession>
<evidence type="ECO:0000256" key="1">
    <source>
        <dbReference type="SAM" id="Phobius"/>
    </source>
</evidence>
<feature type="transmembrane region" description="Helical" evidence="1">
    <location>
        <begin position="83"/>
        <end position="102"/>
    </location>
</feature>
<protein>
    <recommendedName>
        <fullName evidence="4">DUF2568 domain-containing protein</fullName>
    </recommendedName>
</protein>
<reference evidence="2 3" key="1">
    <citation type="submission" date="2024-10" db="EMBL/GenBank/DDBJ databases">
        <title>The Natural Products Discovery Center: Release of the First 8490 Sequenced Strains for Exploring Actinobacteria Biosynthetic Diversity.</title>
        <authorList>
            <person name="Kalkreuter E."/>
            <person name="Kautsar S.A."/>
            <person name="Yang D."/>
            <person name="Bader C.D."/>
            <person name="Teijaro C.N."/>
            <person name="Fluegel L."/>
            <person name="Davis C.M."/>
            <person name="Simpson J.R."/>
            <person name="Lauterbach L."/>
            <person name="Steele A.D."/>
            <person name="Gui C."/>
            <person name="Meng S."/>
            <person name="Li G."/>
            <person name="Viehrig K."/>
            <person name="Ye F."/>
            <person name="Su P."/>
            <person name="Kiefer A.F."/>
            <person name="Nichols A."/>
            <person name="Cepeda A.J."/>
            <person name="Yan W."/>
            <person name="Fan B."/>
            <person name="Jiang Y."/>
            <person name="Adhikari A."/>
            <person name="Zheng C.-J."/>
            <person name="Schuster L."/>
            <person name="Cowan T.M."/>
            <person name="Smanski M.J."/>
            <person name="Chevrette M.G."/>
            <person name="De Carvalho L.P.S."/>
            <person name="Shen B."/>
        </authorList>
    </citation>
    <scope>NUCLEOTIDE SEQUENCE [LARGE SCALE GENOMIC DNA]</scope>
    <source>
        <strain evidence="2 3">NPDC050545</strain>
    </source>
</reference>
<dbReference type="Proteomes" id="UP001612741">
    <property type="component" value="Unassembled WGS sequence"/>
</dbReference>
<dbReference type="RefSeq" id="WP_397079423.1">
    <property type="nucleotide sequence ID" value="NZ_JBITGY010000002.1"/>
</dbReference>
<organism evidence="2 3">
    <name type="scientific">Nonomuraea typhae</name>
    <dbReference type="NCBI Taxonomy" id="2603600"/>
    <lineage>
        <taxon>Bacteria</taxon>
        <taxon>Bacillati</taxon>
        <taxon>Actinomycetota</taxon>
        <taxon>Actinomycetes</taxon>
        <taxon>Streptosporangiales</taxon>
        <taxon>Streptosporangiaceae</taxon>
        <taxon>Nonomuraea</taxon>
    </lineage>
</organism>
<keyword evidence="1" id="KW-0812">Transmembrane</keyword>
<sequence>MRRFDALAEHPFELLFGVLFLLSGLALALGAVPPTSLNATLPAAVVAAWGVVQLVAGLLIVVGITIRYAKPSLMVLGLRLERAGLWPLAAAVAVYGVAAIGYAGARAIYTAGVLAAVSAACVARALAAGRIEKTIVKYTRGGSVGD</sequence>
<feature type="transmembrane region" description="Helical" evidence="1">
    <location>
        <begin position="40"/>
        <end position="62"/>
    </location>
</feature>
<evidence type="ECO:0000313" key="3">
    <source>
        <dbReference type="Proteomes" id="UP001612741"/>
    </source>
</evidence>
<comment type="caution">
    <text evidence="2">The sequence shown here is derived from an EMBL/GenBank/DDBJ whole genome shotgun (WGS) entry which is preliminary data.</text>
</comment>
<keyword evidence="1" id="KW-0472">Membrane</keyword>
<name>A0ABW7YLZ8_9ACTN</name>
<gene>
    <name evidence="2" type="ORF">ACIBG2_06040</name>
</gene>
<evidence type="ECO:0000313" key="2">
    <source>
        <dbReference type="EMBL" id="MFI6496921.1"/>
    </source>
</evidence>
<keyword evidence="3" id="KW-1185">Reference proteome</keyword>
<keyword evidence="1" id="KW-1133">Transmembrane helix</keyword>
<proteinExistence type="predicted"/>
<feature type="transmembrane region" description="Helical" evidence="1">
    <location>
        <begin position="108"/>
        <end position="127"/>
    </location>
</feature>